<dbReference type="EMBL" id="CP030104">
    <property type="protein sequence ID" value="AWX45307.1"/>
    <property type="molecule type" value="Genomic_DNA"/>
</dbReference>
<dbReference type="PANTHER" id="PTHR44520:SF2">
    <property type="entry name" value="RESPONSE REGULATOR RCP1"/>
    <property type="match status" value="1"/>
</dbReference>
<keyword evidence="1" id="KW-0597">Phosphoprotein</keyword>
<sequence length="132" mass="15075">MGKKLKLVMLLDDNAATNFIHKKFIAKTECTDDILDFQSGPDVLSYLKAPENTLPEILFMDINMPIMDAWEFLREFNMLRREGLNDIIIILLSTSMSPSDNEKAEKIEAINEILQKPLSTESIAAIVHKYFP</sequence>
<dbReference type="Gene3D" id="3.40.50.2300">
    <property type="match status" value="1"/>
</dbReference>
<evidence type="ECO:0000313" key="3">
    <source>
        <dbReference type="EMBL" id="AWX45307.1"/>
    </source>
</evidence>
<keyword evidence="4" id="KW-1185">Reference proteome</keyword>
<dbReference type="GO" id="GO:0000160">
    <property type="term" value="P:phosphorelay signal transduction system"/>
    <property type="evidence" value="ECO:0007669"/>
    <property type="project" value="InterPro"/>
</dbReference>
<dbReference type="SUPFAM" id="SSF52172">
    <property type="entry name" value="CheY-like"/>
    <property type="match status" value="1"/>
</dbReference>
<organism evidence="3 4">
    <name type="scientific">Flagellimonas maritima</name>
    <dbReference type="NCBI Taxonomy" id="1383885"/>
    <lineage>
        <taxon>Bacteria</taxon>
        <taxon>Pseudomonadati</taxon>
        <taxon>Bacteroidota</taxon>
        <taxon>Flavobacteriia</taxon>
        <taxon>Flavobacteriales</taxon>
        <taxon>Flavobacteriaceae</taxon>
        <taxon>Flagellimonas</taxon>
    </lineage>
</organism>
<protein>
    <recommendedName>
        <fullName evidence="2">Response regulatory domain-containing protein</fullName>
    </recommendedName>
</protein>
<feature type="domain" description="Response regulatory" evidence="2">
    <location>
        <begin position="7"/>
        <end position="131"/>
    </location>
</feature>
<dbReference type="AlphaFoldDB" id="A0A2Z4LVG3"/>
<evidence type="ECO:0000313" key="4">
    <source>
        <dbReference type="Proteomes" id="UP000248536"/>
    </source>
</evidence>
<dbReference type="PANTHER" id="PTHR44520">
    <property type="entry name" value="RESPONSE REGULATOR RCP1-RELATED"/>
    <property type="match status" value="1"/>
</dbReference>
<dbReference type="RefSeq" id="WP_112378712.1">
    <property type="nucleotide sequence ID" value="NZ_CP030104.1"/>
</dbReference>
<accession>A0A2Z4LVG3</accession>
<dbReference type="SMART" id="SM00448">
    <property type="entry name" value="REC"/>
    <property type="match status" value="1"/>
</dbReference>
<dbReference type="PROSITE" id="PS50110">
    <property type="entry name" value="RESPONSE_REGULATORY"/>
    <property type="match status" value="1"/>
</dbReference>
<dbReference type="InterPro" id="IPR011006">
    <property type="entry name" value="CheY-like_superfamily"/>
</dbReference>
<evidence type="ECO:0000259" key="2">
    <source>
        <dbReference type="PROSITE" id="PS50110"/>
    </source>
</evidence>
<feature type="modified residue" description="4-aspartylphosphate" evidence="1">
    <location>
        <position position="61"/>
    </location>
</feature>
<dbReference type="KEGG" id="spon:HME9304_02320"/>
<dbReference type="InterPro" id="IPR001789">
    <property type="entry name" value="Sig_transdc_resp-reg_receiver"/>
</dbReference>
<dbReference type="InterPro" id="IPR052893">
    <property type="entry name" value="TCS_response_regulator"/>
</dbReference>
<evidence type="ECO:0000256" key="1">
    <source>
        <dbReference type="PROSITE-ProRule" id="PRU00169"/>
    </source>
</evidence>
<dbReference type="Proteomes" id="UP000248536">
    <property type="component" value="Chromosome"/>
</dbReference>
<dbReference type="Pfam" id="PF00072">
    <property type="entry name" value="Response_reg"/>
    <property type="match status" value="1"/>
</dbReference>
<proteinExistence type="predicted"/>
<dbReference type="OrthoDB" id="673128at2"/>
<gene>
    <name evidence="3" type="ORF">HME9304_02320</name>
</gene>
<reference evidence="3 4" key="1">
    <citation type="submission" date="2018-06" db="EMBL/GenBank/DDBJ databases">
        <title>Spongiibacterium sp. HME9304 Genome sequencing and assembly.</title>
        <authorList>
            <person name="Kang H."/>
            <person name="Kim H."/>
            <person name="Joh K."/>
        </authorList>
    </citation>
    <scope>NUCLEOTIDE SEQUENCE [LARGE SCALE GENOMIC DNA]</scope>
    <source>
        <strain evidence="3 4">HME9304</strain>
    </source>
</reference>
<name>A0A2Z4LVG3_9FLAO</name>